<reference evidence="2" key="1">
    <citation type="journal article" date="2020" name="Stud. Mycol.">
        <title>101 Dothideomycetes genomes: a test case for predicting lifestyles and emergence of pathogens.</title>
        <authorList>
            <person name="Haridas S."/>
            <person name="Albert R."/>
            <person name="Binder M."/>
            <person name="Bloem J."/>
            <person name="Labutti K."/>
            <person name="Salamov A."/>
            <person name="Andreopoulos B."/>
            <person name="Baker S."/>
            <person name="Barry K."/>
            <person name="Bills G."/>
            <person name="Bluhm B."/>
            <person name="Cannon C."/>
            <person name="Castanera R."/>
            <person name="Culley D."/>
            <person name="Daum C."/>
            <person name="Ezra D."/>
            <person name="Gonzalez J."/>
            <person name="Henrissat B."/>
            <person name="Kuo A."/>
            <person name="Liang C."/>
            <person name="Lipzen A."/>
            <person name="Lutzoni F."/>
            <person name="Magnuson J."/>
            <person name="Mondo S."/>
            <person name="Nolan M."/>
            <person name="Ohm R."/>
            <person name="Pangilinan J."/>
            <person name="Park H.-J."/>
            <person name="Ramirez L."/>
            <person name="Alfaro M."/>
            <person name="Sun H."/>
            <person name="Tritt A."/>
            <person name="Yoshinaga Y."/>
            <person name="Zwiers L.-H."/>
            <person name="Turgeon B."/>
            <person name="Goodwin S."/>
            <person name="Spatafora J."/>
            <person name="Crous P."/>
            <person name="Grigoriev I."/>
        </authorList>
    </citation>
    <scope>NUCLEOTIDE SEQUENCE</scope>
    <source>
        <strain evidence="2">CBS 480.64</strain>
    </source>
</reference>
<keyword evidence="3" id="KW-1185">Reference proteome</keyword>
<evidence type="ECO:0000313" key="3">
    <source>
        <dbReference type="Proteomes" id="UP000799421"/>
    </source>
</evidence>
<dbReference type="AlphaFoldDB" id="A0A6A7C3C4"/>
<evidence type="ECO:0000256" key="1">
    <source>
        <dbReference type="SAM" id="MobiDB-lite"/>
    </source>
</evidence>
<name>A0A6A7C3C4_9PEZI</name>
<feature type="compositionally biased region" description="Polar residues" evidence="1">
    <location>
        <begin position="130"/>
        <end position="146"/>
    </location>
</feature>
<proteinExistence type="predicted"/>
<dbReference type="Proteomes" id="UP000799421">
    <property type="component" value="Unassembled WGS sequence"/>
</dbReference>
<evidence type="ECO:0000313" key="2">
    <source>
        <dbReference type="EMBL" id="KAF2862086.1"/>
    </source>
</evidence>
<organism evidence="2 3">
    <name type="scientific">Piedraia hortae CBS 480.64</name>
    <dbReference type="NCBI Taxonomy" id="1314780"/>
    <lineage>
        <taxon>Eukaryota</taxon>
        <taxon>Fungi</taxon>
        <taxon>Dikarya</taxon>
        <taxon>Ascomycota</taxon>
        <taxon>Pezizomycotina</taxon>
        <taxon>Dothideomycetes</taxon>
        <taxon>Dothideomycetidae</taxon>
        <taxon>Capnodiales</taxon>
        <taxon>Piedraiaceae</taxon>
        <taxon>Piedraia</taxon>
    </lineage>
</organism>
<dbReference type="EMBL" id="MU005968">
    <property type="protein sequence ID" value="KAF2862086.1"/>
    <property type="molecule type" value="Genomic_DNA"/>
</dbReference>
<accession>A0A6A7C3C4</accession>
<gene>
    <name evidence="2" type="ORF">K470DRAFT_263199</name>
</gene>
<feature type="region of interest" description="Disordered" evidence="1">
    <location>
        <begin position="130"/>
        <end position="189"/>
    </location>
</feature>
<protein>
    <submittedName>
        <fullName evidence="2">Uncharacterized protein</fullName>
    </submittedName>
</protein>
<sequence length="485" mass="54737">MTLPTSESFCWLDSDYSKYFFLPRSQTLPSQPSFFFQSPSLTCIDLYTRTAKVCEHLREHRPSPVFDLRLLFGTGPPRDYCPSAKILQGATVYTCPSFQRAIYLVLGAVFLRRAGVTSNIKSRHGFISTKMHSSTRAKNASRQVTRVKNRPPQASPRAKRHRGEKIKSAIQKSINSRNSYNKSNRSRDMEGVKLPSCSLEPSACAQQMWEWLENPQAAADPCFMKAQYEYVDPHWLDSEAPVVTAPSSGLLYDAQDQKKAQFQRAEFLTMQGSIDPQVLARQREYAGKDQKLHYAKNMASKGIPEIYITPPTPKIGPKRDPYFLSTINLGTASFPYNLKKNEHLKSTAYDSVSPDKQFQLKYSCVRCNLQGSLPPGVTADSTQNLYCDKCGGYVDCQVITYKPLRRKIPIHRLRGSERERPAKRCKLYQFTDHLTVPGAEGSEKLRKLSDGKGEMVWGGDYVPADPERRLDGMLVADLMGRTKAG</sequence>